<evidence type="ECO:0000313" key="7">
    <source>
        <dbReference type="EMBL" id="CAE0578275.1"/>
    </source>
</evidence>
<dbReference type="PANTHER" id="PTHR12308:SF73">
    <property type="entry name" value="ANOCTAMIN"/>
    <property type="match status" value="1"/>
</dbReference>
<accession>A0A7S3TA85</accession>
<feature type="transmembrane region" description="Helical" evidence="5">
    <location>
        <begin position="170"/>
        <end position="192"/>
    </location>
</feature>
<evidence type="ECO:0000256" key="1">
    <source>
        <dbReference type="ARBA" id="ARBA00004141"/>
    </source>
</evidence>
<dbReference type="Pfam" id="PF04547">
    <property type="entry name" value="Anoctamin"/>
    <property type="match status" value="1"/>
</dbReference>
<keyword evidence="4 5" id="KW-0472">Membrane</keyword>
<reference evidence="7" key="1">
    <citation type="submission" date="2021-01" db="EMBL/GenBank/DDBJ databases">
        <authorList>
            <person name="Corre E."/>
            <person name="Pelletier E."/>
            <person name="Niang G."/>
            <person name="Scheremetjew M."/>
            <person name="Finn R."/>
            <person name="Kale V."/>
            <person name="Holt S."/>
            <person name="Cochrane G."/>
            <person name="Meng A."/>
            <person name="Brown T."/>
            <person name="Cohen L."/>
        </authorList>
    </citation>
    <scope>NUCLEOTIDE SEQUENCE</scope>
    <source>
        <strain evidence="7">379</strain>
    </source>
</reference>
<feature type="transmembrane region" description="Helical" evidence="5">
    <location>
        <begin position="20"/>
        <end position="41"/>
    </location>
</feature>
<dbReference type="GO" id="GO:0005254">
    <property type="term" value="F:chloride channel activity"/>
    <property type="evidence" value="ECO:0007669"/>
    <property type="project" value="TreeGrafter"/>
</dbReference>
<dbReference type="GO" id="GO:0016020">
    <property type="term" value="C:membrane"/>
    <property type="evidence" value="ECO:0007669"/>
    <property type="project" value="UniProtKB-SubCell"/>
</dbReference>
<keyword evidence="2 5" id="KW-0812">Transmembrane</keyword>
<comment type="subcellular location">
    <subcellularLocation>
        <location evidence="1">Membrane</location>
        <topology evidence="1">Multi-pass membrane protein</topology>
    </subcellularLocation>
</comment>
<feature type="transmembrane region" description="Helical" evidence="5">
    <location>
        <begin position="432"/>
        <end position="450"/>
    </location>
</feature>
<feature type="domain" description="Anoctamin transmembrane" evidence="6">
    <location>
        <begin position="25"/>
        <end position="503"/>
    </location>
</feature>
<dbReference type="PANTHER" id="PTHR12308">
    <property type="entry name" value="ANOCTAMIN"/>
    <property type="match status" value="1"/>
</dbReference>
<keyword evidence="3 5" id="KW-1133">Transmembrane helix</keyword>
<evidence type="ECO:0000256" key="5">
    <source>
        <dbReference type="SAM" id="Phobius"/>
    </source>
</evidence>
<evidence type="ECO:0000256" key="4">
    <source>
        <dbReference type="ARBA" id="ARBA00023136"/>
    </source>
</evidence>
<evidence type="ECO:0000256" key="2">
    <source>
        <dbReference type="ARBA" id="ARBA00022692"/>
    </source>
</evidence>
<sequence length="528" mass="59481">MYMMSRYEQVASGSEAHHGRVRYGLTAAFALLVVIWASSFLEGWKRRAKVLALDWGALDDALAAVAKEHVKFSEDAMRRGFYTADGLWVDLSADTQSAPPGRGRSKVWRPTAEDAELLGASHTSRWSSASRRMRRVSVSVAVVLLMGLACVLTITAIMVLRLWFVRRGYSTVYVAIINAAAIEVFNSVWRHIALALTSWENHRLEKRFRDALVFKMFAFQFINCYFSFFYLAFFRRHDGTLFGLARSANLATDRCGGLDCMYQLRQQLLISLLFNFVVGTANETLRPVRKAAITKLKACLKRASRRVDVEPEADEVRLDAIAAKRRRKERLTPAEERLYEQNELIVDIVAQYDLPELKAVEFGLSPTFYEFNELALQFGYIVLFSAALPAAAGLALLNNLLELRLDSVKVLKLTRRVPATSDSKGIGAWRSILLFLTYVGLGTNLGILIYTSDWFERFYPSFTPLDKLLLVVVLEHALIGLKLLIDACVPDMPAGVRIALAREEWLADQRVARNDQRSTTEGSLGETQ</sequence>
<evidence type="ECO:0000259" key="6">
    <source>
        <dbReference type="Pfam" id="PF04547"/>
    </source>
</evidence>
<feature type="transmembrane region" description="Helical" evidence="5">
    <location>
        <begin position="212"/>
        <end position="233"/>
    </location>
</feature>
<proteinExistence type="predicted"/>
<feature type="transmembrane region" description="Helical" evidence="5">
    <location>
        <begin position="374"/>
        <end position="397"/>
    </location>
</feature>
<gene>
    <name evidence="7" type="ORF">EHUX00137_LOCUS34864</name>
</gene>
<name>A0A7S3TA85_EMIHU</name>
<evidence type="ECO:0000256" key="3">
    <source>
        <dbReference type="ARBA" id="ARBA00022989"/>
    </source>
</evidence>
<protein>
    <recommendedName>
        <fullName evidence="6">Anoctamin transmembrane domain-containing protein</fullName>
    </recommendedName>
</protein>
<dbReference type="InterPro" id="IPR007632">
    <property type="entry name" value="Anoctamin"/>
</dbReference>
<dbReference type="AlphaFoldDB" id="A0A7S3TA85"/>
<feature type="transmembrane region" description="Helical" evidence="5">
    <location>
        <begin position="140"/>
        <end position="164"/>
    </location>
</feature>
<organism evidence="7">
    <name type="scientific">Emiliania huxleyi</name>
    <name type="common">Coccolithophore</name>
    <name type="synonym">Pontosphaera huxleyi</name>
    <dbReference type="NCBI Taxonomy" id="2903"/>
    <lineage>
        <taxon>Eukaryota</taxon>
        <taxon>Haptista</taxon>
        <taxon>Haptophyta</taxon>
        <taxon>Prymnesiophyceae</taxon>
        <taxon>Isochrysidales</taxon>
        <taxon>Noelaerhabdaceae</taxon>
        <taxon>Emiliania</taxon>
    </lineage>
</organism>
<dbReference type="InterPro" id="IPR049452">
    <property type="entry name" value="Anoctamin_TM"/>
</dbReference>
<dbReference type="EMBL" id="HBIR01044650">
    <property type="protein sequence ID" value="CAE0578275.1"/>
    <property type="molecule type" value="Transcribed_RNA"/>
</dbReference>